<dbReference type="EMBL" id="RAPQ01000013">
    <property type="protein sequence ID" value="RKD96045.1"/>
    <property type="molecule type" value="Genomic_DNA"/>
</dbReference>
<dbReference type="OrthoDB" id="2473397at2"/>
<keyword evidence="1" id="KW-0732">Signal</keyword>
<accession>A0A419WKL6</accession>
<comment type="caution">
    <text evidence="2">The sequence shown here is derived from an EMBL/GenBank/DDBJ whole genome shotgun (WGS) entry which is preliminary data.</text>
</comment>
<name>A0A419WKL6_9BACT</name>
<dbReference type="Proteomes" id="UP000284531">
    <property type="component" value="Unassembled WGS sequence"/>
</dbReference>
<protein>
    <recommendedName>
        <fullName evidence="4">Sporulation related protein</fullName>
    </recommendedName>
</protein>
<proteinExistence type="predicted"/>
<evidence type="ECO:0008006" key="4">
    <source>
        <dbReference type="Google" id="ProtNLM"/>
    </source>
</evidence>
<dbReference type="RefSeq" id="WP_147376050.1">
    <property type="nucleotide sequence ID" value="NZ_RAPQ01000013.1"/>
</dbReference>
<keyword evidence="3" id="KW-1185">Reference proteome</keyword>
<dbReference type="AlphaFoldDB" id="A0A419WKL6"/>
<reference evidence="2 3" key="1">
    <citation type="submission" date="2018-09" db="EMBL/GenBank/DDBJ databases">
        <title>Genomic Encyclopedia of Archaeal and Bacterial Type Strains, Phase II (KMG-II): from individual species to whole genera.</title>
        <authorList>
            <person name="Goeker M."/>
        </authorList>
    </citation>
    <scope>NUCLEOTIDE SEQUENCE [LARGE SCALE GENOMIC DNA]</scope>
    <source>
        <strain evidence="2 3">DSM 21950</strain>
    </source>
</reference>
<feature type="signal peptide" evidence="1">
    <location>
        <begin position="1"/>
        <end position="21"/>
    </location>
</feature>
<sequence>MKYCWFIAIFVFMLIGGSAKAQNYESVETKSDSIGTVNILQDERIDQLLETDSIINSQKQSFTGYRIQIFFGGSTDREKAFQIKDEFLELFPEERAYVVYTAPDFRVRVGNFRTKLESIELYKACAEFYPNCYPVKTEIMFSEMEPLKEEKELIVDDNIE</sequence>
<evidence type="ECO:0000256" key="1">
    <source>
        <dbReference type="SAM" id="SignalP"/>
    </source>
</evidence>
<feature type="chain" id="PRO_5019067949" description="Sporulation related protein" evidence="1">
    <location>
        <begin position="22"/>
        <end position="160"/>
    </location>
</feature>
<evidence type="ECO:0000313" key="3">
    <source>
        <dbReference type="Proteomes" id="UP000284531"/>
    </source>
</evidence>
<gene>
    <name evidence="2" type="ORF">BXY64_4033</name>
</gene>
<evidence type="ECO:0000313" key="2">
    <source>
        <dbReference type="EMBL" id="RKD96045.1"/>
    </source>
</evidence>
<organism evidence="2 3">
    <name type="scientific">Marinifilum flexuosum</name>
    <dbReference type="NCBI Taxonomy" id="1117708"/>
    <lineage>
        <taxon>Bacteria</taxon>
        <taxon>Pseudomonadati</taxon>
        <taxon>Bacteroidota</taxon>
        <taxon>Bacteroidia</taxon>
        <taxon>Marinilabiliales</taxon>
        <taxon>Marinifilaceae</taxon>
    </lineage>
</organism>